<protein>
    <submittedName>
        <fullName evidence="5">Bacteriophage/Gene transfer agent portal protein</fullName>
    </submittedName>
</protein>
<reference evidence="5" key="1">
    <citation type="submission" date="2020-04" db="EMBL/GenBank/DDBJ databases">
        <authorList>
            <person name="Chiriac C."/>
            <person name="Salcher M."/>
            <person name="Ghai R."/>
            <person name="Kavagutti S V."/>
        </authorList>
    </citation>
    <scope>NUCLEOTIDE SEQUENCE</scope>
</reference>
<dbReference type="Pfam" id="PF04860">
    <property type="entry name" value="Phage_portal"/>
    <property type="match status" value="1"/>
</dbReference>
<keyword evidence="2" id="KW-1162">Viral penetration into host cytoplasm</keyword>
<keyword evidence="1" id="KW-0118">Viral capsid assembly</keyword>
<proteinExistence type="predicted"/>
<sequence>MSDQARAVLSDPRAPAAERFDAEAELAAVHRPGLSDLIPSAELQPVIDYIMDNAVGLDMMKAQGNIVQFPARGQPFAKRGKQSVHLDQFQIVAQGEYWDKPSGLGFDALRDLVIQTPILSAVVMTRVRQVARFCQPSEDGGPGFEIRHRDREHELTGPEKETTQLLSRFFQHCGWEFNPRRRKRLRRDSFPQFMAKLVRDSLAMDAAPIETELKRNRELGIDGLYAVDGATIRLCSEEGYQGDDEVFALQVIDGRICTAYTHDDLVYEVRNPRSDVRLAGYGLSETEMLIRVVTGFLHAMTYNINGFDQNAIPKGLLTITGQYKPDELAAFKRMWNSMVRGVNNAWSLPVMVSEDQQGAAKFEKFGVEFNEMYFAKWMTFLSSIVCAVYGISPDEINFESFSSSRSSLSGSDTEEKITNSKDSGLIPLLTYFEGVLSDFVVAEFSEDLLFRWVGLSDEDPQQEWEARKLVLTVDELRAEKGYEPHPDKTIGQAPLNPSLVGPWMQLNMPQGQPQGAQDFGDPDAEGGEGGPDPAGPEAQGQDASGEDPPEDAGQDAAPGFGGQDGGDYGGGENEGDFGGASLKKGFGFVWTIGRG</sequence>
<evidence type="ECO:0000256" key="3">
    <source>
        <dbReference type="ARBA" id="ARBA00023219"/>
    </source>
</evidence>
<feature type="compositionally biased region" description="Gly residues" evidence="4">
    <location>
        <begin position="559"/>
        <end position="578"/>
    </location>
</feature>
<organism evidence="5">
    <name type="scientific">uncultured Caudovirales phage</name>
    <dbReference type="NCBI Taxonomy" id="2100421"/>
    <lineage>
        <taxon>Viruses</taxon>
        <taxon>Duplodnaviria</taxon>
        <taxon>Heunggongvirae</taxon>
        <taxon>Uroviricota</taxon>
        <taxon>Caudoviricetes</taxon>
        <taxon>Peduoviridae</taxon>
        <taxon>Maltschvirus</taxon>
        <taxon>Maltschvirus maltsch</taxon>
    </lineage>
</organism>
<evidence type="ECO:0000256" key="4">
    <source>
        <dbReference type="SAM" id="MobiDB-lite"/>
    </source>
</evidence>
<evidence type="ECO:0000256" key="2">
    <source>
        <dbReference type="ARBA" id="ARBA00023009"/>
    </source>
</evidence>
<gene>
    <name evidence="5" type="ORF">UFOVP326_61</name>
</gene>
<evidence type="ECO:0000256" key="1">
    <source>
        <dbReference type="ARBA" id="ARBA00022950"/>
    </source>
</evidence>
<keyword evidence="2" id="KW-1160">Virus entry into host cell</keyword>
<evidence type="ECO:0000313" key="5">
    <source>
        <dbReference type="EMBL" id="CAB4137721.1"/>
    </source>
</evidence>
<keyword evidence="1" id="KW-1188">Viral release from host cell</keyword>
<feature type="compositionally biased region" description="Acidic residues" evidence="4">
    <location>
        <begin position="544"/>
        <end position="553"/>
    </location>
</feature>
<keyword evidence="2" id="KW-1171">Viral genome ejection through host cell envelope</keyword>
<name>A0A6J5LUA5_9CAUD</name>
<keyword evidence="3" id="KW-0231">Viral genome packaging</keyword>
<dbReference type="InterPro" id="IPR006944">
    <property type="entry name" value="Phage/GTA_portal"/>
</dbReference>
<dbReference type="EMBL" id="LR796340">
    <property type="protein sequence ID" value="CAB4137721.1"/>
    <property type="molecule type" value="Genomic_DNA"/>
</dbReference>
<accession>A0A6J5LUA5</accession>
<feature type="region of interest" description="Disordered" evidence="4">
    <location>
        <begin position="482"/>
        <end position="595"/>
    </location>
</feature>